<evidence type="ECO:0000256" key="6">
    <source>
        <dbReference type="PROSITE-ProRule" id="PRU01373"/>
    </source>
</evidence>
<dbReference type="EMBL" id="FOHX01000003">
    <property type="protein sequence ID" value="SET56085.1"/>
    <property type="molecule type" value="Genomic_DNA"/>
</dbReference>
<dbReference type="SUPFAM" id="SSF47090">
    <property type="entry name" value="PGBD-like"/>
    <property type="match status" value="1"/>
</dbReference>
<comment type="pathway">
    <text evidence="1 6">Cell wall biogenesis; peptidoglycan biosynthesis.</text>
</comment>
<evidence type="ECO:0000256" key="3">
    <source>
        <dbReference type="ARBA" id="ARBA00022960"/>
    </source>
</evidence>
<gene>
    <name evidence="8" type="ORF">SAMN05421811_103421</name>
</gene>
<feature type="active site" description="Proton donor/acceptor" evidence="6">
    <location>
        <position position="175"/>
    </location>
</feature>
<feature type="active site" description="Nucleophile" evidence="6">
    <location>
        <position position="189"/>
    </location>
</feature>
<keyword evidence="8" id="KW-0449">Lipoprotein</keyword>
<keyword evidence="9" id="KW-1185">Reference proteome</keyword>
<dbReference type="InterPro" id="IPR036365">
    <property type="entry name" value="PGBD-like_sf"/>
</dbReference>
<dbReference type="GO" id="GO:0018104">
    <property type="term" value="P:peptidoglycan-protein cross-linking"/>
    <property type="evidence" value="ECO:0007669"/>
    <property type="project" value="TreeGrafter"/>
</dbReference>
<evidence type="ECO:0000256" key="5">
    <source>
        <dbReference type="ARBA" id="ARBA00023316"/>
    </source>
</evidence>
<evidence type="ECO:0000313" key="8">
    <source>
        <dbReference type="EMBL" id="SET56085.1"/>
    </source>
</evidence>
<keyword evidence="4 6" id="KW-0573">Peptidoglycan synthesis</keyword>
<dbReference type="PROSITE" id="PS52029">
    <property type="entry name" value="LD_TPASE"/>
    <property type="match status" value="1"/>
</dbReference>
<dbReference type="SUPFAM" id="SSF141523">
    <property type="entry name" value="L,D-transpeptidase catalytic domain-like"/>
    <property type="match status" value="1"/>
</dbReference>
<dbReference type="GO" id="GO:0016740">
    <property type="term" value="F:transferase activity"/>
    <property type="evidence" value="ECO:0007669"/>
    <property type="project" value="UniProtKB-KW"/>
</dbReference>
<name>A0A1I0FDP0_9ACTN</name>
<keyword evidence="3 6" id="KW-0133">Cell shape</keyword>
<dbReference type="GO" id="GO:0005576">
    <property type="term" value="C:extracellular region"/>
    <property type="evidence" value="ECO:0007669"/>
    <property type="project" value="TreeGrafter"/>
</dbReference>
<evidence type="ECO:0000256" key="4">
    <source>
        <dbReference type="ARBA" id="ARBA00022984"/>
    </source>
</evidence>
<dbReference type="GO" id="GO:0008360">
    <property type="term" value="P:regulation of cell shape"/>
    <property type="evidence" value="ECO:0007669"/>
    <property type="project" value="UniProtKB-UniRule"/>
</dbReference>
<accession>A0A1I0FDP0</accession>
<evidence type="ECO:0000256" key="1">
    <source>
        <dbReference type="ARBA" id="ARBA00004752"/>
    </source>
</evidence>
<sequence length="225" mass="25073">MLMSAPAVADEETTPEVVLRPGDRGEEVKALQRRLHDRGFYFGRSNGVYDEQTKFAVWAFQKSRRIMPTAAVGPEMLKAFDRRKRRGPLVPKGAANRVEVDLTYQLLTVYRNRRPVLTSHISSGAEVRYCEGGRCGNAITPVGDFRVTSRAPGWTTGRLGSMYNSLYFVGGIALHGSTQVPLRPASHGCVRVPMAVSKRLFEIVKVGDPVYVRGKIHRAKRQDKS</sequence>
<reference evidence="8 9" key="1">
    <citation type="submission" date="2016-10" db="EMBL/GenBank/DDBJ databases">
        <authorList>
            <person name="de Groot N.N."/>
        </authorList>
    </citation>
    <scope>NUCLEOTIDE SEQUENCE [LARGE SCALE GENOMIC DNA]</scope>
    <source>
        <strain evidence="8 9">CGMCC 4.5598</strain>
    </source>
</reference>
<evidence type="ECO:0000313" key="9">
    <source>
        <dbReference type="Proteomes" id="UP000199361"/>
    </source>
</evidence>
<dbReference type="Pfam" id="PF03734">
    <property type="entry name" value="YkuD"/>
    <property type="match status" value="1"/>
</dbReference>
<evidence type="ECO:0000256" key="2">
    <source>
        <dbReference type="ARBA" id="ARBA00022679"/>
    </source>
</evidence>
<dbReference type="PANTHER" id="PTHR30582:SF2">
    <property type="entry name" value="L,D-TRANSPEPTIDASE YCIB-RELATED"/>
    <property type="match status" value="1"/>
</dbReference>
<dbReference type="GO" id="GO:0071972">
    <property type="term" value="F:peptidoglycan L,D-transpeptidase activity"/>
    <property type="evidence" value="ECO:0007669"/>
    <property type="project" value="TreeGrafter"/>
</dbReference>
<keyword evidence="5 6" id="KW-0961">Cell wall biogenesis/degradation</keyword>
<dbReference type="InterPro" id="IPR038063">
    <property type="entry name" value="Transpep_catalytic_dom"/>
</dbReference>
<dbReference type="Gene3D" id="2.40.440.10">
    <property type="entry name" value="L,D-transpeptidase catalytic domain-like"/>
    <property type="match status" value="1"/>
</dbReference>
<dbReference type="Proteomes" id="UP000199361">
    <property type="component" value="Unassembled WGS sequence"/>
</dbReference>
<dbReference type="CDD" id="cd16913">
    <property type="entry name" value="YkuD_like"/>
    <property type="match status" value="1"/>
</dbReference>
<keyword evidence="2" id="KW-0808">Transferase</keyword>
<feature type="domain" description="L,D-TPase catalytic" evidence="7">
    <location>
        <begin position="96"/>
        <end position="213"/>
    </location>
</feature>
<dbReference type="Gene3D" id="1.10.101.10">
    <property type="entry name" value="PGBD-like superfamily/PGBD"/>
    <property type="match status" value="1"/>
</dbReference>
<dbReference type="InterPro" id="IPR036366">
    <property type="entry name" value="PGBDSf"/>
</dbReference>
<dbReference type="STRING" id="568860.SAMN05421811_103421"/>
<dbReference type="PANTHER" id="PTHR30582">
    <property type="entry name" value="L,D-TRANSPEPTIDASE"/>
    <property type="match status" value="1"/>
</dbReference>
<dbReference type="InterPro" id="IPR002477">
    <property type="entry name" value="Peptidoglycan-bd-like"/>
</dbReference>
<organism evidence="8 9">
    <name type="scientific">Nonomuraea wenchangensis</name>
    <dbReference type="NCBI Taxonomy" id="568860"/>
    <lineage>
        <taxon>Bacteria</taxon>
        <taxon>Bacillati</taxon>
        <taxon>Actinomycetota</taxon>
        <taxon>Actinomycetes</taxon>
        <taxon>Streptosporangiales</taxon>
        <taxon>Streptosporangiaceae</taxon>
        <taxon>Nonomuraea</taxon>
    </lineage>
</organism>
<dbReference type="Pfam" id="PF01471">
    <property type="entry name" value="PG_binding_1"/>
    <property type="match status" value="1"/>
</dbReference>
<dbReference type="InterPro" id="IPR050979">
    <property type="entry name" value="LD-transpeptidase"/>
</dbReference>
<dbReference type="AlphaFoldDB" id="A0A1I0FDP0"/>
<dbReference type="InterPro" id="IPR005490">
    <property type="entry name" value="LD_TPept_cat_dom"/>
</dbReference>
<evidence type="ECO:0000259" key="7">
    <source>
        <dbReference type="PROSITE" id="PS52029"/>
    </source>
</evidence>
<proteinExistence type="predicted"/>
<dbReference type="GO" id="GO:0071555">
    <property type="term" value="P:cell wall organization"/>
    <property type="evidence" value="ECO:0007669"/>
    <property type="project" value="UniProtKB-UniRule"/>
</dbReference>
<protein>
    <submittedName>
        <fullName evidence="8">Lipoprotein-anchoring transpeptidase ErfK/SrfK</fullName>
    </submittedName>
</protein>
<dbReference type="UniPathway" id="UPA00219"/>